<organism evidence="2 3">
    <name type="scientific">Rhipicephalus microplus</name>
    <name type="common">Cattle tick</name>
    <name type="synonym">Boophilus microplus</name>
    <dbReference type="NCBI Taxonomy" id="6941"/>
    <lineage>
        <taxon>Eukaryota</taxon>
        <taxon>Metazoa</taxon>
        <taxon>Ecdysozoa</taxon>
        <taxon>Arthropoda</taxon>
        <taxon>Chelicerata</taxon>
        <taxon>Arachnida</taxon>
        <taxon>Acari</taxon>
        <taxon>Parasitiformes</taxon>
        <taxon>Ixodida</taxon>
        <taxon>Ixodoidea</taxon>
        <taxon>Ixodidae</taxon>
        <taxon>Rhipicephalinae</taxon>
        <taxon>Rhipicephalus</taxon>
        <taxon>Boophilus</taxon>
    </lineage>
</organism>
<evidence type="ECO:0000313" key="2">
    <source>
        <dbReference type="EMBL" id="KAH8029431.1"/>
    </source>
</evidence>
<evidence type="ECO:0000256" key="1">
    <source>
        <dbReference type="SAM" id="SignalP"/>
    </source>
</evidence>
<feature type="signal peptide" evidence="1">
    <location>
        <begin position="1"/>
        <end position="18"/>
    </location>
</feature>
<gene>
    <name evidence="2" type="ORF">HPB51_000386</name>
</gene>
<feature type="chain" id="PRO_5039954334" evidence="1">
    <location>
        <begin position="19"/>
        <end position="246"/>
    </location>
</feature>
<dbReference type="EMBL" id="JABSTU010000005">
    <property type="protein sequence ID" value="KAH8029431.1"/>
    <property type="molecule type" value="Genomic_DNA"/>
</dbReference>
<keyword evidence="3" id="KW-1185">Reference proteome</keyword>
<reference evidence="2" key="2">
    <citation type="submission" date="2021-09" db="EMBL/GenBank/DDBJ databases">
        <authorList>
            <person name="Jia N."/>
            <person name="Wang J."/>
            <person name="Shi W."/>
            <person name="Du L."/>
            <person name="Sun Y."/>
            <person name="Zhan W."/>
            <person name="Jiang J."/>
            <person name="Wang Q."/>
            <person name="Zhang B."/>
            <person name="Ji P."/>
            <person name="Sakyi L.B."/>
            <person name="Cui X."/>
            <person name="Yuan T."/>
            <person name="Jiang B."/>
            <person name="Yang W."/>
            <person name="Lam T.T.-Y."/>
            <person name="Chang Q."/>
            <person name="Ding S."/>
            <person name="Wang X."/>
            <person name="Zhu J."/>
            <person name="Ruan X."/>
            <person name="Zhao L."/>
            <person name="Wei J."/>
            <person name="Que T."/>
            <person name="Du C."/>
            <person name="Cheng J."/>
            <person name="Dai P."/>
            <person name="Han X."/>
            <person name="Huang E."/>
            <person name="Gao Y."/>
            <person name="Liu J."/>
            <person name="Shao H."/>
            <person name="Ye R."/>
            <person name="Li L."/>
            <person name="Wei W."/>
            <person name="Wang X."/>
            <person name="Wang C."/>
            <person name="Huo Q."/>
            <person name="Li W."/>
            <person name="Guo W."/>
            <person name="Chen H."/>
            <person name="Chen S."/>
            <person name="Zhou L."/>
            <person name="Zhou L."/>
            <person name="Ni X."/>
            <person name="Tian J."/>
            <person name="Zhou Y."/>
            <person name="Sheng Y."/>
            <person name="Liu T."/>
            <person name="Pan Y."/>
            <person name="Xia L."/>
            <person name="Li J."/>
            <person name="Zhao F."/>
            <person name="Cao W."/>
        </authorList>
    </citation>
    <scope>NUCLEOTIDE SEQUENCE</scope>
    <source>
        <strain evidence="2">Rmic-2018</strain>
        <tissue evidence="2">Larvae</tissue>
    </source>
</reference>
<proteinExistence type="predicted"/>
<evidence type="ECO:0000313" key="3">
    <source>
        <dbReference type="Proteomes" id="UP000821866"/>
    </source>
</evidence>
<accession>A0A9J6E4L5</accession>
<dbReference type="AlphaFoldDB" id="A0A9J6E4L5"/>
<sequence>MSLKHAWLILQMVPLVLSAPTSTDKVPALPRLSPTASRDVIGANLWNWKTSVTSPCEEDIKPRPLQRHLSGSGGTTAAMSLEHAWLILQIPGYLSWKDLGYMSEVHSSSRCAVNVWGAVFMASSFLLFSLPAQDFPATPHLWPQFVDKEYDQRSYYVRPPEPTFHPHIKSTEYGAATSSTVTSRRGCDLKSCDYRHHPNGHGGVMTAGTAHALRFYVMQVNKQPFLYAKKSDDCCLLLLPCPGVLC</sequence>
<comment type="caution">
    <text evidence="2">The sequence shown here is derived from an EMBL/GenBank/DDBJ whole genome shotgun (WGS) entry which is preliminary data.</text>
</comment>
<protein>
    <submittedName>
        <fullName evidence="2">Uncharacterized protein</fullName>
    </submittedName>
</protein>
<dbReference type="Proteomes" id="UP000821866">
    <property type="component" value="Chromosome 3"/>
</dbReference>
<name>A0A9J6E4L5_RHIMP</name>
<keyword evidence="1" id="KW-0732">Signal</keyword>
<reference evidence="2" key="1">
    <citation type="journal article" date="2020" name="Cell">
        <title>Large-Scale Comparative Analyses of Tick Genomes Elucidate Their Genetic Diversity and Vector Capacities.</title>
        <authorList>
            <consortium name="Tick Genome and Microbiome Consortium (TIGMIC)"/>
            <person name="Jia N."/>
            <person name="Wang J."/>
            <person name="Shi W."/>
            <person name="Du L."/>
            <person name="Sun Y."/>
            <person name="Zhan W."/>
            <person name="Jiang J.F."/>
            <person name="Wang Q."/>
            <person name="Zhang B."/>
            <person name="Ji P."/>
            <person name="Bell-Sakyi L."/>
            <person name="Cui X.M."/>
            <person name="Yuan T.T."/>
            <person name="Jiang B.G."/>
            <person name="Yang W.F."/>
            <person name="Lam T.T."/>
            <person name="Chang Q.C."/>
            <person name="Ding S.J."/>
            <person name="Wang X.J."/>
            <person name="Zhu J.G."/>
            <person name="Ruan X.D."/>
            <person name="Zhao L."/>
            <person name="Wei J.T."/>
            <person name="Ye R.Z."/>
            <person name="Que T.C."/>
            <person name="Du C.H."/>
            <person name="Zhou Y.H."/>
            <person name="Cheng J.X."/>
            <person name="Dai P.F."/>
            <person name="Guo W.B."/>
            <person name="Han X.H."/>
            <person name="Huang E.J."/>
            <person name="Li L.F."/>
            <person name="Wei W."/>
            <person name="Gao Y.C."/>
            <person name="Liu J.Z."/>
            <person name="Shao H.Z."/>
            <person name="Wang X."/>
            <person name="Wang C.C."/>
            <person name="Yang T.C."/>
            <person name="Huo Q.B."/>
            <person name="Li W."/>
            <person name="Chen H.Y."/>
            <person name="Chen S.E."/>
            <person name="Zhou L.G."/>
            <person name="Ni X.B."/>
            <person name="Tian J.H."/>
            <person name="Sheng Y."/>
            <person name="Liu T."/>
            <person name="Pan Y.S."/>
            <person name="Xia L.Y."/>
            <person name="Li J."/>
            <person name="Zhao F."/>
            <person name="Cao W.C."/>
        </authorList>
    </citation>
    <scope>NUCLEOTIDE SEQUENCE</scope>
    <source>
        <strain evidence="2">Rmic-2018</strain>
    </source>
</reference>